<dbReference type="Gene3D" id="3.40.5.90">
    <property type="entry name" value="CDGSH iron-sulfur domain, mitoNEET-type"/>
    <property type="match status" value="1"/>
</dbReference>
<dbReference type="Proteomes" id="UP000661894">
    <property type="component" value="Unassembled WGS sequence"/>
</dbReference>
<evidence type="ECO:0000256" key="3">
    <source>
        <dbReference type="ARBA" id="ARBA00023004"/>
    </source>
</evidence>
<feature type="domain" description="Iron-binding zinc finger CDGSH type" evidence="5">
    <location>
        <begin position="29"/>
        <end position="65"/>
    </location>
</feature>
<dbReference type="InterPro" id="IPR018967">
    <property type="entry name" value="FeS-contain_CDGSH-typ"/>
</dbReference>
<keyword evidence="2" id="KW-0479">Metal-binding</keyword>
<reference evidence="6 7" key="1">
    <citation type="submission" date="2020-08" db="EMBL/GenBank/DDBJ databases">
        <title>A Genomic Blueprint of the Chicken Gut Microbiome.</title>
        <authorList>
            <person name="Gilroy R."/>
            <person name="Ravi A."/>
            <person name="Getino M."/>
            <person name="Pursley I."/>
            <person name="Horton D.L."/>
            <person name="Alikhan N.-F."/>
            <person name="Baker D."/>
            <person name="Gharbi K."/>
            <person name="Hall N."/>
            <person name="Watson M."/>
            <person name="Adriaenssens E.M."/>
            <person name="Foster-Nyarko E."/>
            <person name="Jarju S."/>
            <person name="Secka A."/>
            <person name="Antonio M."/>
            <person name="Oren A."/>
            <person name="Chaudhuri R."/>
            <person name="La Ragione R.M."/>
            <person name="Hildebrand F."/>
            <person name="Pallen M.J."/>
        </authorList>
    </citation>
    <scope>NUCLEOTIDE SEQUENCE [LARGE SCALE GENOMIC DNA]</scope>
    <source>
        <strain evidence="6 7">Sa1BUA1</strain>
    </source>
</reference>
<keyword evidence="4" id="KW-0411">Iron-sulfur</keyword>
<evidence type="ECO:0000256" key="2">
    <source>
        <dbReference type="ARBA" id="ARBA00022723"/>
    </source>
</evidence>
<dbReference type="EMBL" id="JACSPO010000002">
    <property type="protein sequence ID" value="MBD8062074.1"/>
    <property type="molecule type" value="Genomic_DNA"/>
</dbReference>
<evidence type="ECO:0000256" key="1">
    <source>
        <dbReference type="ARBA" id="ARBA00022714"/>
    </source>
</evidence>
<dbReference type="RefSeq" id="WP_251839184.1">
    <property type="nucleotide sequence ID" value="NZ_JACSPO010000002.1"/>
</dbReference>
<evidence type="ECO:0000256" key="4">
    <source>
        <dbReference type="ARBA" id="ARBA00023014"/>
    </source>
</evidence>
<proteinExistence type="predicted"/>
<dbReference type="Pfam" id="PF09360">
    <property type="entry name" value="zf-CDGSH"/>
    <property type="match status" value="1"/>
</dbReference>
<keyword evidence="1" id="KW-0001">2Fe-2S</keyword>
<name>A0ABR8Z178_9MICO</name>
<sequence>MKDRDEGVTITAYPNGPLIVRGDVTILDVEGRAIPRTRRTVALCRCGASTIKPLCDGSHKLVGFCTEEPAGSS</sequence>
<gene>
    <name evidence="6" type="ORF">H9624_07035</name>
</gene>
<protein>
    <submittedName>
        <fullName evidence="6">CDGSH iron-sulfur domain-containing protein</fullName>
    </submittedName>
</protein>
<evidence type="ECO:0000259" key="5">
    <source>
        <dbReference type="SMART" id="SM00704"/>
    </source>
</evidence>
<keyword evidence="7" id="KW-1185">Reference proteome</keyword>
<evidence type="ECO:0000313" key="7">
    <source>
        <dbReference type="Proteomes" id="UP000661894"/>
    </source>
</evidence>
<dbReference type="SMART" id="SM00704">
    <property type="entry name" value="ZnF_CDGSH"/>
    <property type="match status" value="1"/>
</dbReference>
<dbReference type="InterPro" id="IPR042216">
    <property type="entry name" value="MitoNEET_CISD"/>
</dbReference>
<accession>A0ABR8Z178</accession>
<keyword evidence="3" id="KW-0408">Iron</keyword>
<comment type="caution">
    <text evidence="6">The sequence shown here is derived from an EMBL/GenBank/DDBJ whole genome shotgun (WGS) entry which is preliminary data.</text>
</comment>
<organism evidence="6 7">
    <name type="scientific">Oceanitalea stevensii</name>
    <dbReference type="NCBI Taxonomy" id="2763072"/>
    <lineage>
        <taxon>Bacteria</taxon>
        <taxon>Bacillati</taxon>
        <taxon>Actinomycetota</taxon>
        <taxon>Actinomycetes</taxon>
        <taxon>Micrococcales</taxon>
        <taxon>Bogoriellaceae</taxon>
        <taxon>Georgenia</taxon>
    </lineage>
</organism>
<evidence type="ECO:0000313" key="6">
    <source>
        <dbReference type="EMBL" id="MBD8062074.1"/>
    </source>
</evidence>